<keyword evidence="2" id="KW-1185">Reference proteome</keyword>
<gene>
    <name evidence="1" type="ORF">D5086_023432</name>
</gene>
<accession>A0ACC4BAQ4</accession>
<dbReference type="EMBL" id="RCHU02000012">
    <property type="protein sequence ID" value="KAL3575331.1"/>
    <property type="molecule type" value="Genomic_DNA"/>
</dbReference>
<protein>
    <submittedName>
        <fullName evidence="1">Uncharacterized protein</fullName>
    </submittedName>
</protein>
<evidence type="ECO:0000313" key="1">
    <source>
        <dbReference type="EMBL" id="KAL3575331.1"/>
    </source>
</evidence>
<evidence type="ECO:0000313" key="2">
    <source>
        <dbReference type="Proteomes" id="UP000309997"/>
    </source>
</evidence>
<reference evidence="1 2" key="1">
    <citation type="journal article" date="2024" name="Plant Biotechnol. J.">
        <title>Genome and CRISPR/Cas9 system of a widespread forest tree (Populus alba) in the world.</title>
        <authorList>
            <person name="Liu Y.J."/>
            <person name="Jiang P.F."/>
            <person name="Han X.M."/>
            <person name="Li X.Y."/>
            <person name="Wang H.M."/>
            <person name="Wang Y.J."/>
            <person name="Wang X.X."/>
            <person name="Zeng Q.Y."/>
        </authorList>
    </citation>
    <scope>NUCLEOTIDE SEQUENCE [LARGE SCALE GENOMIC DNA]</scope>
    <source>
        <strain evidence="2">cv. PAL-ZL1</strain>
    </source>
</reference>
<name>A0ACC4BAQ4_POPAL</name>
<sequence>MGMASRSIGLKEIGEALKKAKSEWYSLHMAAASHAIAQRIPLVDFILEVRDARIPLSSHCQLLSNFPPSSLRRIIVMNKTDLANRSQLKEWTKYFEQQNCISYGVNSHNKENVKKFLNFLQAQVRELKRIDHSGHTTTMMIIGIPNVGKSALANSLHQLGRISAAEKGKLKHTIVSPHPGETKNISSLKIGSHPNIYVLDTPGILPPQIHDSEVCTKLALTGAIENLVGEKELARYFLAILNTSDAYKKWERLSTHGNDKSCTGQEVEGSSDSKLNMKRKRQYPSDHTQDFMVNRVRRTLLESISCLDGNVQNEKDLEELIEVQFTASTVTAASQLCFCINKLQSVQHHNRLKLLSINIILNNWLPYNFVSNLHIALSLSKHLKQGLQGGTFESGNEAARMPCSHVYHRHCITVAARKQYLLLVALCISRRQPLWKIIASPCHDVVMCPQAAILVVRDHGSNMLIFQLLLIRSLGEEVNNLVPPL</sequence>
<comment type="caution">
    <text evidence="1">The sequence shown here is derived from an EMBL/GenBank/DDBJ whole genome shotgun (WGS) entry which is preliminary data.</text>
</comment>
<organism evidence="1 2">
    <name type="scientific">Populus alba</name>
    <name type="common">White poplar</name>
    <dbReference type="NCBI Taxonomy" id="43335"/>
    <lineage>
        <taxon>Eukaryota</taxon>
        <taxon>Viridiplantae</taxon>
        <taxon>Streptophyta</taxon>
        <taxon>Embryophyta</taxon>
        <taxon>Tracheophyta</taxon>
        <taxon>Spermatophyta</taxon>
        <taxon>Magnoliopsida</taxon>
        <taxon>eudicotyledons</taxon>
        <taxon>Gunneridae</taxon>
        <taxon>Pentapetalae</taxon>
        <taxon>rosids</taxon>
        <taxon>fabids</taxon>
        <taxon>Malpighiales</taxon>
        <taxon>Salicaceae</taxon>
        <taxon>Saliceae</taxon>
        <taxon>Populus</taxon>
    </lineage>
</organism>
<proteinExistence type="predicted"/>
<dbReference type="Proteomes" id="UP000309997">
    <property type="component" value="Unassembled WGS sequence"/>
</dbReference>